<reference evidence="2" key="2">
    <citation type="journal article" date="2022" name="Microb. Genom.">
        <title>A chromosome-scale genome assembly of the tomato pathogen Cladosporium fulvum reveals a compartmentalized genome architecture and the presence of a dispensable chromosome.</title>
        <authorList>
            <person name="Zaccaron A.Z."/>
            <person name="Chen L.H."/>
            <person name="Samaras A."/>
            <person name="Stergiopoulos I."/>
        </authorList>
    </citation>
    <scope>NUCLEOTIDE SEQUENCE</scope>
    <source>
        <strain evidence="2">Race5_Kim</strain>
    </source>
</reference>
<protein>
    <submittedName>
        <fullName evidence="2">Uncharacterized protein</fullName>
    </submittedName>
</protein>
<dbReference type="RefSeq" id="XP_047767433.1">
    <property type="nucleotide sequence ID" value="XM_047911221.1"/>
</dbReference>
<dbReference type="EMBL" id="CP090172">
    <property type="protein sequence ID" value="UJO23067.1"/>
    <property type="molecule type" value="Genomic_DNA"/>
</dbReference>
<reference evidence="2" key="1">
    <citation type="submission" date="2021-12" db="EMBL/GenBank/DDBJ databases">
        <authorList>
            <person name="Zaccaron A."/>
            <person name="Stergiopoulos I."/>
        </authorList>
    </citation>
    <scope>NUCLEOTIDE SEQUENCE</scope>
    <source>
        <strain evidence="2">Race5_Kim</strain>
    </source>
</reference>
<dbReference type="GeneID" id="71991951"/>
<feature type="region of interest" description="Disordered" evidence="1">
    <location>
        <begin position="1"/>
        <end position="73"/>
    </location>
</feature>
<feature type="compositionally biased region" description="Polar residues" evidence="1">
    <location>
        <begin position="50"/>
        <end position="62"/>
    </location>
</feature>
<evidence type="ECO:0000313" key="3">
    <source>
        <dbReference type="Proteomes" id="UP000756132"/>
    </source>
</evidence>
<keyword evidence="3" id="KW-1185">Reference proteome</keyword>
<proteinExistence type="predicted"/>
<dbReference type="Proteomes" id="UP000756132">
    <property type="component" value="Chromosome 10"/>
</dbReference>
<sequence>CLTPAEQRLANHHQHEVSQYREHSSIKRRSGDSQNHPPQWLVQDCPGRQNRPQHLWRQTTLSDLGRSGGQKAW</sequence>
<dbReference type="KEGG" id="ffu:CLAFUR5_12073"/>
<evidence type="ECO:0000313" key="2">
    <source>
        <dbReference type="EMBL" id="UJO23067.1"/>
    </source>
</evidence>
<organism evidence="2 3">
    <name type="scientific">Passalora fulva</name>
    <name type="common">Tomato leaf mold</name>
    <name type="synonym">Cladosporium fulvum</name>
    <dbReference type="NCBI Taxonomy" id="5499"/>
    <lineage>
        <taxon>Eukaryota</taxon>
        <taxon>Fungi</taxon>
        <taxon>Dikarya</taxon>
        <taxon>Ascomycota</taxon>
        <taxon>Pezizomycotina</taxon>
        <taxon>Dothideomycetes</taxon>
        <taxon>Dothideomycetidae</taxon>
        <taxon>Mycosphaerellales</taxon>
        <taxon>Mycosphaerellaceae</taxon>
        <taxon>Fulvia</taxon>
    </lineage>
</organism>
<feature type="compositionally biased region" description="Basic and acidic residues" evidence="1">
    <location>
        <begin position="13"/>
        <end position="31"/>
    </location>
</feature>
<dbReference type="AlphaFoldDB" id="A0A9Q8UUR7"/>
<evidence type="ECO:0000256" key="1">
    <source>
        <dbReference type="SAM" id="MobiDB-lite"/>
    </source>
</evidence>
<gene>
    <name evidence="2" type="ORF">CLAFUR5_12073</name>
</gene>
<feature type="non-terminal residue" evidence="2">
    <location>
        <position position="1"/>
    </location>
</feature>
<accession>A0A9Q8UUR7</accession>
<name>A0A9Q8UUR7_PASFU</name>